<feature type="chain" id="PRO_5047275055" description="Lipoprotein" evidence="1">
    <location>
        <begin position="27"/>
        <end position="147"/>
    </location>
</feature>
<accession>A0ABZ2F428</accession>
<evidence type="ECO:0000256" key="1">
    <source>
        <dbReference type="SAM" id="SignalP"/>
    </source>
</evidence>
<dbReference type="EMBL" id="CP104311">
    <property type="protein sequence ID" value="WWF01038.1"/>
    <property type="molecule type" value="Genomic_DNA"/>
</dbReference>
<reference evidence="2 3" key="1">
    <citation type="submission" date="2022-09" db="EMBL/GenBank/DDBJ databases">
        <authorList>
            <person name="Giprobiosintez L."/>
        </authorList>
    </citation>
    <scope>NUCLEOTIDE SEQUENCE [LARGE SCALE GENOMIC DNA]</scope>
    <source>
        <strain evidence="3">VKPM-B-12549 (GBS-15)</strain>
    </source>
</reference>
<keyword evidence="1" id="KW-0732">Signal</keyword>
<dbReference type="Proteomes" id="UP001359308">
    <property type="component" value="Chromosome"/>
</dbReference>
<name>A0ABZ2F428_METCP</name>
<evidence type="ECO:0008006" key="4">
    <source>
        <dbReference type="Google" id="ProtNLM"/>
    </source>
</evidence>
<gene>
    <name evidence="2" type="ORF">N4J17_11225</name>
</gene>
<sequence length="147" mass="16149">MKVAFTRLTMIFSLLIPLLMPSMGSAAPSKASLSDADKQLIRNARQAVKDQAASRIQALRAAWMAGTISKGEYKTQVREVQANQNGLLSSLSSSANQKELVAVLDGFSGTQAESLSDGFSSRNGWNYKWLVSWISWLREYASNGRIF</sequence>
<organism evidence="2 3">
    <name type="scientific">Methylococcus capsulatus</name>
    <dbReference type="NCBI Taxonomy" id="414"/>
    <lineage>
        <taxon>Bacteria</taxon>
        <taxon>Pseudomonadati</taxon>
        <taxon>Pseudomonadota</taxon>
        <taxon>Gammaproteobacteria</taxon>
        <taxon>Methylococcales</taxon>
        <taxon>Methylococcaceae</taxon>
        <taxon>Methylococcus</taxon>
    </lineage>
</organism>
<evidence type="ECO:0000313" key="3">
    <source>
        <dbReference type="Proteomes" id="UP001359308"/>
    </source>
</evidence>
<proteinExistence type="predicted"/>
<keyword evidence="3" id="KW-1185">Reference proteome</keyword>
<feature type="signal peptide" evidence="1">
    <location>
        <begin position="1"/>
        <end position="26"/>
    </location>
</feature>
<dbReference type="RefSeq" id="WP_198323405.1">
    <property type="nucleotide sequence ID" value="NZ_CP104311.1"/>
</dbReference>
<protein>
    <recommendedName>
        <fullName evidence="4">Lipoprotein</fullName>
    </recommendedName>
</protein>
<evidence type="ECO:0000313" key="2">
    <source>
        <dbReference type="EMBL" id="WWF01038.1"/>
    </source>
</evidence>